<name>A0A834TD04_9FABA</name>
<dbReference type="Proteomes" id="UP000634136">
    <property type="component" value="Unassembled WGS sequence"/>
</dbReference>
<feature type="compositionally biased region" description="Polar residues" evidence="1">
    <location>
        <begin position="132"/>
        <end position="144"/>
    </location>
</feature>
<dbReference type="AlphaFoldDB" id="A0A834TD04"/>
<evidence type="ECO:0000313" key="3">
    <source>
        <dbReference type="EMBL" id="KAF7819882.1"/>
    </source>
</evidence>
<dbReference type="PANTHER" id="PTHR33143">
    <property type="entry name" value="F16F4.1 PROTEIN-RELATED"/>
    <property type="match status" value="1"/>
</dbReference>
<feature type="compositionally biased region" description="Low complexity" evidence="1">
    <location>
        <begin position="37"/>
        <end position="47"/>
    </location>
</feature>
<evidence type="ECO:0000259" key="2">
    <source>
        <dbReference type="Pfam" id="PF05678"/>
    </source>
</evidence>
<feature type="region of interest" description="Disordered" evidence="1">
    <location>
        <begin position="86"/>
        <end position="144"/>
    </location>
</feature>
<gene>
    <name evidence="3" type="ORF">G2W53_025337</name>
</gene>
<dbReference type="Pfam" id="PF05678">
    <property type="entry name" value="VQ"/>
    <property type="match status" value="1"/>
</dbReference>
<feature type="compositionally biased region" description="Low complexity" evidence="1">
    <location>
        <begin position="90"/>
        <end position="99"/>
    </location>
</feature>
<comment type="caution">
    <text evidence="3">The sequence shown here is derived from an EMBL/GenBank/DDBJ whole genome shotgun (WGS) entry which is preliminary data.</text>
</comment>
<dbReference type="InterPro" id="IPR039607">
    <property type="entry name" value="VQ_8/17/18/20/21/25"/>
</dbReference>
<sequence>MSPTRFHPKREILTHNHHTALCPPPLKIHRDSHSIKKSSSTSSASSTLVNKPIQRHPVIIYTHSPKVIHTHPRDFMALVQKLTGLHRSDNNNNNDAGAADPPPPPPQQQPAKQEGGGAENYKKACANEENETSSVITEENNCSSSAGETQVNSCFMTNPPILDAALNPYMTNLPVFPPNSADLLCSNQPFLNYDSLFLSHNIRNSMNPSTANLEGMNDFREY</sequence>
<dbReference type="OrthoDB" id="1107767at2759"/>
<keyword evidence="4" id="KW-1185">Reference proteome</keyword>
<dbReference type="GO" id="GO:0005634">
    <property type="term" value="C:nucleus"/>
    <property type="evidence" value="ECO:0007669"/>
    <property type="project" value="TreeGrafter"/>
</dbReference>
<feature type="domain" description="VQ" evidence="2">
    <location>
        <begin position="62"/>
        <end position="86"/>
    </location>
</feature>
<reference evidence="3" key="1">
    <citation type="submission" date="2020-09" db="EMBL/GenBank/DDBJ databases">
        <title>Genome-Enabled Discovery of Anthraquinone Biosynthesis in Senna tora.</title>
        <authorList>
            <person name="Kang S.-H."/>
            <person name="Pandey R.P."/>
            <person name="Lee C.-M."/>
            <person name="Sim J.-S."/>
            <person name="Jeong J.-T."/>
            <person name="Choi B.-S."/>
            <person name="Jung M."/>
            <person name="Ginzburg D."/>
            <person name="Zhao K."/>
            <person name="Won S.Y."/>
            <person name="Oh T.-J."/>
            <person name="Yu Y."/>
            <person name="Kim N.-H."/>
            <person name="Lee O.R."/>
            <person name="Lee T.-H."/>
            <person name="Bashyal P."/>
            <person name="Kim T.-S."/>
            <person name="Lee W.-H."/>
            <person name="Kawkins C."/>
            <person name="Kim C.-K."/>
            <person name="Kim J.S."/>
            <person name="Ahn B.O."/>
            <person name="Rhee S.Y."/>
            <person name="Sohng J.K."/>
        </authorList>
    </citation>
    <scope>NUCLEOTIDE SEQUENCE</scope>
    <source>
        <tissue evidence="3">Leaf</tissue>
    </source>
</reference>
<evidence type="ECO:0000313" key="4">
    <source>
        <dbReference type="Proteomes" id="UP000634136"/>
    </source>
</evidence>
<proteinExistence type="predicted"/>
<dbReference type="EMBL" id="JAAIUW010000008">
    <property type="protein sequence ID" value="KAF7819882.1"/>
    <property type="molecule type" value="Genomic_DNA"/>
</dbReference>
<feature type="region of interest" description="Disordered" evidence="1">
    <location>
        <begin position="1"/>
        <end position="50"/>
    </location>
</feature>
<protein>
    <submittedName>
        <fullName evidence="3">VQ motif-containing protein 20</fullName>
    </submittedName>
</protein>
<dbReference type="InterPro" id="IPR008889">
    <property type="entry name" value="VQ"/>
</dbReference>
<accession>A0A834TD04</accession>
<dbReference type="PANTHER" id="PTHR33143:SF4">
    <property type="entry name" value="VQ DOMAIN-CONTAINING PROTEIN"/>
    <property type="match status" value="1"/>
</dbReference>
<evidence type="ECO:0000256" key="1">
    <source>
        <dbReference type="SAM" id="MobiDB-lite"/>
    </source>
</evidence>
<organism evidence="3 4">
    <name type="scientific">Senna tora</name>
    <dbReference type="NCBI Taxonomy" id="362788"/>
    <lineage>
        <taxon>Eukaryota</taxon>
        <taxon>Viridiplantae</taxon>
        <taxon>Streptophyta</taxon>
        <taxon>Embryophyta</taxon>
        <taxon>Tracheophyta</taxon>
        <taxon>Spermatophyta</taxon>
        <taxon>Magnoliopsida</taxon>
        <taxon>eudicotyledons</taxon>
        <taxon>Gunneridae</taxon>
        <taxon>Pentapetalae</taxon>
        <taxon>rosids</taxon>
        <taxon>fabids</taxon>
        <taxon>Fabales</taxon>
        <taxon>Fabaceae</taxon>
        <taxon>Caesalpinioideae</taxon>
        <taxon>Cassia clade</taxon>
        <taxon>Senna</taxon>
    </lineage>
</organism>